<accession>A0A5E7L7E2</accession>
<protein>
    <submittedName>
        <fullName evidence="2">Uncharacterized protein</fullName>
    </submittedName>
</protein>
<organism evidence="2 3">
    <name type="scientific">Pseudomonas fluorescens</name>
    <dbReference type="NCBI Taxonomy" id="294"/>
    <lineage>
        <taxon>Bacteria</taxon>
        <taxon>Pseudomonadati</taxon>
        <taxon>Pseudomonadota</taxon>
        <taxon>Gammaproteobacteria</taxon>
        <taxon>Pseudomonadales</taxon>
        <taxon>Pseudomonadaceae</taxon>
        <taxon>Pseudomonas</taxon>
    </lineage>
</organism>
<feature type="transmembrane region" description="Helical" evidence="1">
    <location>
        <begin position="12"/>
        <end position="32"/>
    </location>
</feature>
<gene>
    <name evidence="2" type="ORF">PS847_03169</name>
</gene>
<name>A0A5E7L7E2_PSEFL</name>
<dbReference type="Proteomes" id="UP000326067">
    <property type="component" value="Unassembled WGS sequence"/>
</dbReference>
<evidence type="ECO:0000256" key="1">
    <source>
        <dbReference type="SAM" id="Phobius"/>
    </source>
</evidence>
<reference evidence="2 3" key="1">
    <citation type="submission" date="2019-09" db="EMBL/GenBank/DDBJ databases">
        <authorList>
            <person name="Chandra G."/>
            <person name="Truman W A."/>
        </authorList>
    </citation>
    <scope>NUCLEOTIDE SEQUENCE [LARGE SCALE GENOMIC DNA]</scope>
    <source>
        <strain evidence="2">PS847</strain>
    </source>
</reference>
<keyword evidence="1" id="KW-0812">Transmembrane</keyword>
<dbReference type="EMBL" id="CABVIC010000003">
    <property type="protein sequence ID" value="VVP07875.1"/>
    <property type="molecule type" value="Genomic_DNA"/>
</dbReference>
<sequence>MSLQQSIFMSSIIAMPMVFMGQGSVGAWTPAIPDRGSVKLMMRRMQSRR</sequence>
<keyword evidence="1" id="KW-1133">Transmembrane helix</keyword>
<dbReference type="AlphaFoldDB" id="A0A5E7L7E2"/>
<evidence type="ECO:0000313" key="2">
    <source>
        <dbReference type="EMBL" id="VVP07875.1"/>
    </source>
</evidence>
<keyword evidence="1" id="KW-0472">Membrane</keyword>
<evidence type="ECO:0000313" key="3">
    <source>
        <dbReference type="Proteomes" id="UP000326067"/>
    </source>
</evidence>
<proteinExistence type="predicted"/>